<organism evidence="2 3">
    <name type="scientific">Streptomyces mauvecolor</name>
    <dbReference type="NCBI Taxonomy" id="58345"/>
    <lineage>
        <taxon>Bacteria</taxon>
        <taxon>Bacillati</taxon>
        <taxon>Actinomycetota</taxon>
        <taxon>Actinomycetes</taxon>
        <taxon>Kitasatosporales</taxon>
        <taxon>Streptomycetaceae</taxon>
        <taxon>Streptomyces</taxon>
    </lineage>
</organism>
<gene>
    <name evidence="2" type="ORF">ACFPFX_11065</name>
</gene>
<dbReference type="EMBL" id="JBHSIZ010000011">
    <property type="protein sequence ID" value="MFC4956841.1"/>
    <property type="molecule type" value="Genomic_DNA"/>
</dbReference>
<protein>
    <submittedName>
        <fullName evidence="2">Uncharacterized protein</fullName>
    </submittedName>
</protein>
<comment type="caution">
    <text evidence="2">The sequence shown here is derived from an EMBL/GenBank/DDBJ whole genome shotgun (WGS) entry which is preliminary data.</text>
</comment>
<evidence type="ECO:0000313" key="2">
    <source>
        <dbReference type="EMBL" id="MFC4956841.1"/>
    </source>
</evidence>
<dbReference type="Proteomes" id="UP001595834">
    <property type="component" value="Unassembled WGS sequence"/>
</dbReference>
<evidence type="ECO:0000313" key="3">
    <source>
        <dbReference type="Proteomes" id="UP001595834"/>
    </source>
</evidence>
<evidence type="ECO:0000256" key="1">
    <source>
        <dbReference type="SAM" id="MobiDB-lite"/>
    </source>
</evidence>
<dbReference type="RefSeq" id="WP_344380164.1">
    <property type="nucleotide sequence ID" value="NZ_BAAASQ010000038.1"/>
</dbReference>
<proteinExistence type="predicted"/>
<reference evidence="3" key="1">
    <citation type="journal article" date="2019" name="Int. J. Syst. Evol. Microbiol.">
        <title>The Global Catalogue of Microorganisms (GCM) 10K type strain sequencing project: providing services to taxonomists for standard genome sequencing and annotation.</title>
        <authorList>
            <consortium name="The Broad Institute Genomics Platform"/>
            <consortium name="The Broad Institute Genome Sequencing Center for Infectious Disease"/>
            <person name="Wu L."/>
            <person name="Ma J."/>
        </authorList>
    </citation>
    <scope>NUCLEOTIDE SEQUENCE [LARGE SCALE GENOMIC DNA]</scope>
    <source>
        <strain evidence="3">CCM 7224</strain>
    </source>
</reference>
<accession>A0ABV9UJD8</accession>
<name>A0ABV9UJD8_9ACTN</name>
<feature type="region of interest" description="Disordered" evidence="1">
    <location>
        <begin position="1"/>
        <end position="28"/>
    </location>
</feature>
<keyword evidence="3" id="KW-1185">Reference proteome</keyword>
<sequence length="106" mass="11597">MHETESTPGQMPPENTAPGASEPDDFGYARDAFEEAREVLRRFVRRCTQQLLEERRASRPDAARIEEPAAGLKAGKADEKVLLADPGLAARISAFYAARLRELGAG</sequence>